<protein>
    <recommendedName>
        <fullName evidence="4">DNA polymerase</fullName>
        <ecNumber evidence="4">2.7.7.7</ecNumber>
    </recommendedName>
</protein>
<comment type="caution">
    <text evidence="6">The sequence shown here is derived from an EMBL/GenBank/DDBJ whole genome shotgun (WGS) entry which is preliminary data.</text>
</comment>
<dbReference type="OrthoDB" id="205514at2759"/>
<dbReference type="InParanoid" id="A0A1Y2AM30"/>
<keyword evidence="4" id="KW-0234">DNA repair</keyword>
<gene>
    <name evidence="6" type="ORF">BCR39DRAFT_561926</name>
</gene>
<dbReference type="STRING" id="71784.A0A1Y2AM30"/>
<dbReference type="Pfam" id="PF14792">
    <property type="entry name" value="DNA_pol_B_palm"/>
    <property type="match status" value="1"/>
</dbReference>
<dbReference type="EC" id="2.7.7.7" evidence="4"/>
<dbReference type="EMBL" id="MCFC01000078">
    <property type="protein sequence ID" value="ORY23556.1"/>
    <property type="molecule type" value="Genomic_DNA"/>
</dbReference>
<evidence type="ECO:0000256" key="4">
    <source>
        <dbReference type="RuleBase" id="RU366014"/>
    </source>
</evidence>
<dbReference type="GO" id="GO:0006303">
    <property type="term" value="P:double-strand break repair via nonhomologous end joining"/>
    <property type="evidence" value="ECO:0007669"/>
    <property type="project" value="TreeGrafter"/>
</dbReference>
<dbReference type="SUPFAM" id="SSF81301">
    <property type="entry name" value="Nucleotidyltransferase"/>
    <property type="match status" value="1"/>
</dbReference>
<comment type="similarity">
    <text evidence="1 4">Belongs to the DNA polymerase type-X family.</text>
</comment>
<dbReference type="Gene3D" id="3.30.210.10">
    <property type="entry name" value="DNA polymerase, thumb domain"/>
    <property type="match status" value="1"/>
</dbReference>
<dbReference type="Gene3D" id="1.10.150.20">
    <property type="entry name" value="5' to 3' exonuclease, C-terminal subdomain"/>
    <property type="match status" value="1"/>
</dbReference>
<dbReference type="AlphaFoldDB" id="A0A1Y2AM30"/>
<dbReference type="GO" id="GO:0003887">
    <property type="term" value="F:DNA-directed DNA polymerase activity"/>
    <property type="evidence" value="ECO:0007669"/>
    <property type="project" value="UniProtKB-UniRule"/>
</dbReference>
<dbReference type="PANTHER" id="PTHR11276:SF42">
    <property type="entry name" value="DNA POLYMERASE BETA"/>
    <property type="match status" value="1"/>
</dbReference>
<evidence type="ECO:0000259" key="5">
    <source>
        <dbReference type="SMART" id="SM00483"/>
    </source>
</evidence>
<dbReference type="Gene3D" id="3.30.460.10">
    <property type="entry name" value="Beta Polymerase, domain 2"/>
    <property type="match status" value="1"/>
</dbReference>
<dbReference type="GO" id="GO:0003677">
    <property type="term" value="F:DNA binding"/>
    <property type="evidence" value="ECO:0007669"/>
    <property type="project" value="UniProtKB-UniRule"/>
</dbReference>
<dbReference type="GO" id="GO:0005634">
    <property type="term" value="C:nucleus"/>
    <property type="evidence" value="ECO:0007669"/>
    <property type="project" value="UniProtKB-SubCell"/>
</dbReference>
<reference evidence="6 7" key="1">
    <citation type="submission" date="2016-07" db="EMBL/GenBank/DDBJ databases">
        <title>Pervasive Adenine N6-methylation of Active Genes in Fungi.</title>
        <authorList>
            <consortium name="DOE Joint Genome Institute"/>
            <person name="Mondo S.J."/>
            <person name="Dannebaum R.O."/>
            <person name="Kuo R.C."/>
            <person name="Labutti K."/>
            <person name="Haridas S."/>
            <person name="Kuo A."/>
            <person name="Salamov A."/>
            <person name="Ahrendt S.R."/>
            <person name="Lipzen A."/>
            <person name="Sullivan W."/>
            <person name="Andreopoulos W.B."/>
            <person name="Clum A."/>
            <person name="Lindquist E."/>
            <person name="Daum C."/>
            <person name="Ramamoorthy G.K."/>
            <person name="Gryganskyi A."/>
            <person name="Culley D."/>
            <person name="Magnuson J.K."/>
            <person name="James T.Y."/>
            <person name="O'Malley M.A."/>
            <person name="Stajich J.E."/>
            <person name="Spatafora J.W."/>
            <person name="Visel A."/>
            <person name="Grigoriev I.V."/>
        </authorList>
    </citation>
    <scope>NUCLEOTIDE SEQUENCE [LARGE SCALE GENOMIC DNA]</scope>
    <source>
        <strain evidence="6 7">68-887.2</strain>
    </source>
</reference>
<proteinExistence type="inferred from homology"/>
<keyword evidence="4" id="KW-0227">DNA damage</keyword>
<dbReference type="InterPro" id="IPR029398">
    <property type="entry name" value="PolB_thumb"/>
</dbReference>
<comment type="function">
    <text evidence="4">DNA polymerase that functions in several pathways of DNA repair. Involved in base excision repair (BER) responsible for repair of lesions that give rise to abasic (AP) sites in DNA. Also contributes to DNA double-strand break repair by non-homologous end joining and homologous recombination. Has both template-dependent and template-independent (terminal transferase) DNA polymerase activities. Has also a 5'-deoxyribose-5-phosphate lyase (dRP lyase) activity.</text>
</comment>
<keyword evidence="4" id="KW-0239">DNA-directed DNA polymerase</keyword>
<organism evidence="6 7">
    <name type="scientific">Naematelia encephala</name>
    <dbReference type="NCBI Taxonomy" id="71784"/>
    <lineage>
        <taxon>Eukaryota</taxon>
        <taxon>Fungi</taxon>
        <taxon>Dikarya</taxon>
        <taxon>Basidiomycota</taxon>
        <taxon>Agaricomycotina</taxon>
        <taxon>Tremellomycetes</taxon>
        <taxon>Tremellales</taxon>
        <taxon>Naemateliaceae</taxon>
        <taxon>Naematelia</taxon>
    </lineage>
</organism>
<sequence length="416" mass="46605">MTTHFIPIVRRAVLSGPRIASWRYKSTGGANSNRISTKKTKPRQLGFNDLDEVSTLQSNSPTFHLDQLKQEDSSGYIHRTLPTSKLLETFREMMSLRSLNPLPNAPRDHGFKPALKAVELAALDGQDSVSISEILANLSPENDIVWGVIYQLLKHGLTPEIDALNDEQRAAVLFNRVHGFGRVKAQYFANAGARTVDDLLVDPDRQWGEKARKISPAELLALQHFAEMELMVPRNEIEQLRTLIDSAFKKADPQLSFEIVGSFRRGEALSSDIDVVVWHPSYTCREAATTKSKKKLEPDSLISRVKQALCSAGLLNEHMIFSQGERKIMALTQLPNSTGSVHRQIDIRLCPTTSLPYMLLGNTGDDELMKYLRVRALEKGWVLNEYGMAKRLRGHTIPTMEEGSGIVVSSEKEIFD</sequence>
<dbReference type="InterPro" id="IPR028207">
    <property type="entry name" value="DNA_pol_B_palm_palm"/>
</dbReference>
<name>A0A1Y2AM30_9TREE</name>
<keyword evidence="4" id="KW-0539">Nucleus</keyword>
<dbReference type="InterPro" id="IPR037160">
    <property type="entry name" value="DNA_Pol_thumb_sf"/>
</dbReference>
<dbReference type="InterPro" id="IPR002008">
    <property type="entry name" value="DNA_pol_X_beta-like"/>
</dbReference>
<evidence type="ECO:0000256" key="3">
    <source>
        <dbReference type="ARBA" id="ARBA00022695"/>
    </source>
</evidence>
<dbReference type="InterPro" id="IPR002054">
    <property type="entry name" value="DNA-dir_DNA_pol_X"/>
</dbReference>
<dbReference type="InterPro" id="IPR043519">
    <property type="entry name" value="NT_sf"/>
</dbReference>
<comment type="catalytic activity">
    <reaction evidence="4">
        <text>DNA(n) + a 2'-deoxyribonucleoside 5'-triphosphate = DNA(n+1) + diphosphate</text>
        <dbReference type="Rhea" id="RHEA:22508"/>
        <dbReference type="Rhea" id="RHEA-COMP:17339"/>
        <dbReference type="Rhea" id="RHEA-COMP:17340"/>
        <dbReference type="ChEBI" id="CHEBI:33019"/>
        <dbReference type="ChEBI" id="CHEBI:61560"/>
        <dbReference type="ChEBI" id="CHEBI:173112"/>
        <dbReference type="EC" id="2.7.7.7"/>
    </reaction>
</comment>
<dbReference type="Pfam" id="PF14791">
    <property type="entry name" value="DNA_pol_B_thumb"/>
    <property type="match status" value="1"/>
</dbReference>
<accession>A0A1Y2AM30</accession>
<dbReference type="PRINTS" id="PR00870">
    <property type="entry name" value="DNAPOLXBETA"/>
</dbReference>
<evidence type="ECO:0000256" key="2">
    <source>
        <dbReference type="ARBA" id="ARBA00022679"/>
    </source>
</evidence>
<dbReference type="InterPro" id="IPR022312">
    <property type="entry name" value="DNA_pol_X"/>
</dbReference>
<dbReference type="PANTHER" id="PTHR11276">
    <property type="entry name" value="DNA POLYMERASE TYPE-X FAMILY MEMBER"/>
    <property type="match status" value="1"/>
</dbReference>
<dbReference type="SMART" id="SM00483">
    <property type="entry name" value="POLXc"/>
    <property type="match status" value="1"/>
</dbReference>
<dbReference type="Proteomes" id="UP000193986">
    <property type="component" value="Unassembled WGS sequence"/>
</dbReference>
<evidence type="ECO:0000313" key="6">
    <source>
        <dbReference type="EMBL" id="ORY23556.1"/>
    </source>
</evidence>
<dbReference type="PRINTS" id="PR00869">
    <property type="entry name" value="DNAPOLX"/>
</dbReference>
<dbReference type="SUPFAM" id="SSF81585">
    <property type="entry name" value="PsbU/PolX domain-like"/>
    <property type="match status" value="1"/>
</dbReference>
<evidence type="ECO:0000256" key="1">
    <source>
        <dbReference type="ARBA" id="ARBA00008323"/>
    </source>
</evidence>
<keyword evidence="2 4" id="KW-0808">Transferase</keyword>
<keyword evidence="3 4" id="KW-0548">Nucleotidyltransferase</keyword>
<dbReference type="GO" id="GO:0006284">
    <property type="term" value="P:base-excision repair"/>
    <property type="evidence" value="ECO:0007669"/>
    <property type="project" value="TreeGrafter"/>
</dbReference>
<comment type="subcellular location">
    <subcellularLocation>
        <location evidence="4">Nucleus</location>
    </subcellularLocation>
</comment>
<dbReference type="PROSITE" id="PS00522">
    <property type="entry name" value="DNA_POLYMERASE_X"/>
    <property type="match status" value="1"/>
</dbReference>
<feature type="domain" description="DNA-directed DNA polymerase X" evidence="5">
    <location>
        <begin position="80"/>
        <end position="416"/>
    </location>
</feature>
<dbReference type="InterPro" id="IPR019843">
    <property type="entry name" value="DNA_pol-X_BS"/>
</dbReference>
<evidence type="ECO:0000313" key="7">
    <source>
        <dbReference type="Proteomes" id="UP000193986"/>
    </source>
</evidence>
<dbReference type="GO" id="GO:0046872">
    <property type="term" value="F:metal ion binding"/>
    <property type="evidence" value="ECO:0007669"/>
    <property type="project" value="UniProtKB-UniRule"/>
</dbReference>
<keyword evidence="7" id="KW-1185">Reference proteome</keyword>